<keyword evidence="6" id="KW-0503">Monooxygenase</keyword>
<dbReference type="FunFam" id="3.50.50.60:FF:000403">
    <property type="entry name" value="Flavin-containing monooxygenase"/>
    <property type="match status" value="1"/>
</dbReference>
<evidence type="ECO:0000256" key="2">
    <source>
        <dbReference type="ARBA" id="ARBA00022630"/>
    </source>
</evidence>
<evidence type="ECO:0000313" key="8">
    <source>
        <dbReference type="Proteomes" id="UP000235145"/>
    </source>
</evidence>
<gene>
    <name evidence="7" type="ORF">LSAT_V11C300120640</name>
</gene>
<dbReference type="Gene3D" id="3.50.50.60">
    <property type="entry name" value="FAD/NAD(P)-binding domain"/>
    <property type="match status" value="2"/>
</dbReference>
<dbReference type="EC" id="1.-.-.-" evidence="6"/>
<name>A0A9R1XMG1_LACSA</name>
<sequence length="521" mass="58880">MGIALSEIMEKKQVAVVGAGISGLLACKYCLSKGFNPIVFELESDIGGVWNKTIKTTRLQTPKLVFQFSDFPWPLSVTDDFPTQQELLDYIRSYATNFDLIPHIKFNSRVKGIRYDGPSSETWSLWNGTGEPFPPEGKWIVTEDDTQTATTQVYTVDFVILCLGRFKDVPNIPDFPAGKGPEAFQGPAIHSMDYAAMDNDTAEEFVKEKRVVVVGFGKTGLDIARECSSINGPEHPCTIVYRRDHWKLPEWSAWGIPLPLLYLNRFSQLMVHKPGEGFLLSMVATLLSPLGWGISKLVESYLKKKTPLAKFDMVPQQSFSKEARSCVICHMPNPEEFFDAVEKGSIKLKKTPSFSFYEKGISIEEDNTRIEADIIIFATGFKGVEKLKDIFESSTYRDLITGSPRIPLYRECIHPRIPQLAIIGFSESFSNIHTSEMRSKWVVALLEGAFKLPSVDEMQKDIGRWDEYMKQTAGEYHNRSSIGALEIWYNDQLCKDMGMNPMRKNGLLANLFEPFGPMDYV</sequence>
<dbReference type="SUPFAM" id="SSF51905">
    <property type="entry name" value="FAD/NAD(P)-binding domain"/>
    <property type="match status" value="2"/>
</dbReference>
<dbReference type="EMBL" id="NBSK02000003">
    <property type="protein sequence ID" value="KAJ0215134.1"/>
    <property type="molecule type" value="Genomic_DNA"/>
</dbReference>
<evidence type="ECO:0000256" key="1">
    <source>
        <dbReference type="ARBA" id="ARBA00009183"/>
    </source>
</evidence>
<protein>
    <recommendedName>
        <fullName evidence="6">Flavin-containing monooxygenase</fullName>
        <ecNumber evidence="6">1.-.-.-</ecNumber>
    </recommendedName>
</protein>
<accession>A0A9R1XMG1</accession>
<keyword evidence="3 6" id="KW-0274">FAD</keyword>
<dbReference type="Pfam" id="PF00743">
    <property type="entry name" value="FMO-like"/>
    <property type="match status" value="1"/>
</dbReference>
<dbReference type="GO" id="GO:0050660">
    <property type="term" value="F:flavin adenine dinucleotide binding"/>
    <property type="evidence" value="ECO:0007669"/>
    <property type="project" value="InterPro"/>
</dbReference>
<dbReference type="InterPro" id="IPR020946">
    <property type="entry name" value="Flavin_mOase-like"/>
</dbReference>
<comment type="caution">
    <text evidence="7">The sequence shown here is derived from an EMBL/GenBank/DDBJ whole genome shotgun (WGS) entry which is preliminary data.</text>
</comment>
<dbReference type="GO" id="GO:0004497">
    <property type="term" value="F:monooxygenase activity"/>
    <property type="evidence" value="ECO:0000318"/>
    <property type="project" value="GO_Central"/>
</dbReference>
<dbReference type="PIRSF" id="PIRSF000332">
    <property type="entry name" value="FMO"/>
    <property type="match status" value="1"/>
</dbReference>
<dbReference type="InterPro" id="IPR036188">
    <property type="entry name" value="FAD/NAD-bd_sf"/>
</dbReference>
<reference evidence="7 8" key="1">
    <citation type="journal article" date="2017" name="Nat. Commun.">
        <title>Genome assembly with in vitro proximity ligation data and whole-genome triplication in lettuce.</title>
        <authorList>
            <person name="Reyes-Chin-Wo S."/>
            <person name="Wang Z."/>
            <person name="Yang X."/>
            <person name="Kozik A."/>
            <person name="Arikit S."/>
            <person name="Song C."/>
            <person name="Xia L."/>
            <person name="Froenicke L."/>
            <person name="Lavelle D.O."/>
            <person name="Truco M.J."/>
            <person name="Xia R."/>
            <person name="Zhu S."/>
            <person name="Xu C."/>
            <person name="Xu H."/>
            <person name="Xu X."/>
            <person name="Cox K."/>
            <person name="Korf I."/>
            <person name="Meyers B.C."/>
            <person name="Michelmore R.W."/>
        </authorList>
    </citation>
    <scope>NUCLEOTIDE SEQUENCE [LARGE SCALE GENOMIC DNA]</scope>
    <source>
        <strain evidence="8">cv. Salinas</strain>
        <tissue evidence="7">Seedlings</tissue>
    </source>
</reference>
<dbReference type="FunFam" id="3.50.50.60:FF:000169">
    <property type="entry name" value="Flavin-containing monooxygenase"/>
    <property type="match status" value="1"/>
</dbReference>
<comment type="similarity">
    <text evidence="1 6">Belongs to the FMO family.</text>
</comment>
<dbReference type="AlphaFoldDB" id="A0A9R1XMG1"/>
<keyword evidence="4" id="KW-0521">NADP</keyword>
<evidence type="ECO:0000256" key="6">
    <source>
        <dbReference type="RuleBase" id="RU361177"/>
    </source>
</evidence>
<evidence type="ECO:0000313" key="7">
    <source>
        <dbReference type="EMBL" id="KAJ0215134.1"/>
    </source>
</evidence>
<organism evidence="7 8">
    <name type="scientific">Lactuca sativa</name>
    <name type="common">Garden lettuce</name>
    <dbReference type="NCBI Taxonomy" id="4236"/>
    <lineage>
        <taxon>Eukaryota</taxon>
        <taxon>Viridiplantae</taxon>
        <taxon>Streptophyta</taxon>
        <taxon>Embryophyta</taxon>
        <taxon>Tracheophyta</taxon>
        <taxon>Spermatophyta</taxon>
        <taxon>Magnoliopsida</taxon>
        <taxon>eudicotyledons</taxon>
        <taxon>Gunneridae</taxon>
        <taxon>Pentapetalae</taxon>
        <taxon>asterids</taxon>
        <taxon>campanulids</taxon>
        <taxon>Asterales</taxon>
        <taxon>Asteraceae</taxon>
        <taxon>Cichorioideae</taxon>
        <taxon>Cichorieae</taxon>
        <taxon>Lactucinae</taxon>
        <taxon>Lactuca</taxon>
    </lineage>
</organism>
<dbReference type="InterPro" id="IPR000960">
    <property type="entry name" value="Flavin_mOase"/>
</dbReference>
<dbReference type="InterPro" id="IPR050346">
    <property type="entry name" value="FMO-like"/>
</dbReference>
<dbReference type="PANTHER" id="PTHR23023">
    <property type="entry name" value="DIMETHYLANILINE MONOOXYGENASE"/>
    <property type="match status" value="1"/>
</dbReference>
<evidence type="ECO:0000256" key="4">
    <source>
        <dbReference type="ARBA" id="ARBA00022857"/>
    </source>
</evidence>
<comment type="cofactor">
    <cofactor evidence="6">
        <name>FAD</name>
        <dbReference type="ChEBI" id="CHEBI:57692"/>
    </cofactor>
</comment>
<dbReference type="GO" id="GO:0004499">
    <property type="term" value="F:N,N-dimethylaniline monooxygenase activity"/>
    <property type="evidence" value="ECO:0007669"/>
    <property type="project" value="InterPro"/>
</dbReference>
<dbReference type="GO" id="GO:0050661">
    <property type="term" value="F:NADP binding"/>
    <property type="evidence" value="ECO:0007669"/>
    <property type="project" value="InterPro"/>
</dbReference>
<keyword evidence="5 6" id="KW-0560">Oxidoreductase</keyword>
<dbReference type="Proteomes" id="UP000235145">
    <property type="component" value="Unassembled WGS sequence"/>
</dbReference>
<keyword evidence="8" id="KW-1185">Reference proteome</keyword>
<keyword evidence="2 6" id="KW-0285">Flavoprotein</keyword>
<evidence type="ECO:0000256" key="3">
    <source>
        <dbReference type="ARBA" id="ARBA00022827"/>
    </source>
</evidence>
<proteinExistence type="inferred from homology"/>
<evidence type="ECO:0000256" key="5">
    <source>
        <dbReference type="ARBA" id="ARBA00023002"/>
    </source>
</evidence>